<dbReference type="EMBL" id="POTW01000121">
    <property type="protein sequence ID" value="PZF79709.1"/>
    <property type="molecule type" value="Genomic_DNA"/>
</dbReference>
<name>A0A2W2BUC1_9ACTN</name>
<dbReference type="RefSeq" id="WP_111258271.1">
    <property type="nucleotide sequence ID" value="NZ_POTW01000121.1"/>
</dbReference>
<dbReference type="AlphaFoldDB" id="A0A2W2BUC1"/>
<comment type="caution">
    <text evidence="1">The sequence shown here is derived from an EMBL/GenBank/DDBJ whole genome shotgun (WGS) entry which is preliminary data.</text>
</comment>
<accession>A0A2W2BUC1</accession>
<protein>
    <submittedName>
        <fullName evidence="1">Uncharacterized protein</fullName>
    </submittedName>
</protein>
<dbReference type="Proteomes" id="UP000248764">
    <property type="component" value="Unassembled WGS sequence"/>
</dbReference>
<gene>
    <name evidence="1" type="ORF">C1I92_29815</name>
</gene>
<evidence type="ECO:0000313" key="1">
    <source>
        <dbReference type="EMBL" id="PZF79709.1"/>
    </source>
</evidence>
<sequence>MTDAISYGNLWNRSTHSFGESLTEDEARRRHEARERYAALLEDDGRPVAALDLNFRPPVVDVFLLDEERRPAGQYKFVADPAGDGLWLEQTRRRQFEGPRTVIAQEVTWTRPNGLLRTEVRGQGQPTVDVVEARFDPAEHPELREPMPEFGDYDSIARWERGEK</sequence>
<organism evidence="1 2">
    <name type="scientific">Jiangella anatolica</name>
    <dbReference type="NCBI Taxonomy" id="2670374"/>
    <lineage>
        <taxon>Bacteria</taxon>
        <taxon>Bacillati</taxon>
        <taxon>Actinomycetota</taxon>
        <taxon>Actinomycetes</taxon>
        <taxon>Jiangellales</taxon>
        <taxon>Jiangellaceae</taxon>
        <taxon>Jiangella</taxon>
    </lineage>
</organism>
<keyword evidence="2" id="KW-1185">Reference proteome</keyword>
<evidence type="ECO:0000313" key="2">
    <source>
        <dbReference type="Proteomes" id="UP000248764"/>
    </source>
</evidence>
<proteinExistence type="predicted"/>
<reference evidence="1 2" key="1">
    <citation type="submission" date="2018-01" db="EMBL/GenBank/DDBJ databases">
        <title>Draft genome sequence of Jiangella sp. GTF31.</title>
        <authorList>
            <person name="Sahin N."/>
            <person name="Ay H."/>
            <person name="Saygin H."/>
        </authorList>
    </citation>
    <scope>NUCLEOTIDE SEQUENCE [LARGE SCALE GENOMIC DNA]</scope>
    <source>
        <strain evidence="1 2">GTF31</strain>
    </source>
</reference>